<dbReference type="InterPro" id="IPR017517">
    <property type="entry name" value="Maleyloyr_isom"/>
</dbReference>
<dbReference type="NCBIfam" id="TIGR03085">
    <property type="entry name" value="TIGR03085 family metal-binding protein"/>
    <property type="match status" value="1"/>
</dbReference>
<protein>
    <submittedName>
        <fullName evidence="1">TIGR03085 family metal-binding protein</fullName>
    </submittedName>
</protein>
<proteinExistence type="predicted"/>
<name>A0ABP6PAM5_9ACTN</name>
<evidence type="ECO:0000313" key="2">
    <source>
        <dbReference type="Proteomes" id="UP001501866"/>
    </source>
</evidence>
<comment type="caution">
    <text evidence="1">The sequence shown here is derived from an EMBL/GenBank/DDBJ whole genome shotgun (WGS) entry which is preliminary data.</text>
</comment>
<dbReference type="EMBL" id="BAAAUH010000011">
    <property type="protein sequence ID" value="GAA3172202.1"/>
    <property type="molecule type" value="Genomic_DNA"/>
</dbReference>
<gene>
    <name evidence="1" type="ORF">GCM10010451_21270</name>
</gene>
<dbReference type="InterPro" id="IPR017519">
    <property type="entry name" value="CHP03085"/>
</dbReference>
<dbReference type="NCBIfam" id="TIGR03083">
    <property type="entry name" value="maleylpyruvate isomerase family mycothiol-dependent enzyme"/>
    <property type="match status" value="1"/>
</dbReference>
<sequence>MRLSRAAICGSRLLGRDVLVMVTIVPRRAVVPARASTDWERRGRCAGAGRPGDGWADPAPGRRLAGMSTHAKRERLLLADLLETAGPDAPTLCEGWTARDLAAHVVVRERRPDAAGGMLVKQLASRLERVMAEFTAKPYEELIRLIRSGPPRFSPFSLKQVDELSNIVEFYVHTEDVRRARPDWTPRELDRVFQDALWSRLERSARLMGRGAPTGLVLRRPDGQTAVAHRGTPVVTVTGEPSELVLFAYGRQSAAKVELDGDENAIAKLRESGQLGI</sequence>
<dbReference type="SUPFAM" id="SSF109854">
    <property type="entry name" value="DinB/YfiT-like putative metalloenzymes"/>
    <property type="match status" value="1"/>
</dbReference>
<keyword evidence="2" id="KW-1185">Reference proteome</keyword>
<dbReference type="InterPro" id="IPR034660">
    <property type="entry name" value="DinB/YfiT-like"/>
</dbReference>
<organism evidence="1 2">
    <name type="scientific">Streptomyces virens</name>
    <dbReference type="NCBI Taxonomy" id="285572"/>
    <lineage>
        <taxon>Bacteria</taxon>
        <taxon>Bacillati</taxon>
        <taxon>Actinomycetota</taxon>
        <taxon>Actinomycetes</taxon>
        <taxon>Kitasatosporales</taxon>
        <taxon>Streptomycetaceae</taxon>
        <taxon>Streptomyces</taxon>
    </lineage>
</organism>
<evidence type="ECO:0000313" key="1">
    <source>
        <dbReference type="EMBL" id="GAA3172202.1"/>
    </source>
</evidence>
<dbReference type="Proteomes" id="UP001501866">
    <property type="component" value="Unassembled WGS sequence"/>
</dbReference>
<accession>A0ABP6PAM5</accession>
<reference evidence="2" key="1">
    <citation type="journal article" date="2019" name="Int. J. Syst. Evol. Microbiol.">
        <title>The Global Catalogue of Microorganisms (GCM) 10K type strain sequencing project: providing services to taxonomists for standard genome sequencing and annotation.</title>
        <authorList>
            <consortium name="The Broad Institute Genomics Platform"/>
            <consortium name="The Broad Institute Genome Sequencing Center for Infectious Disease"/>
            <person name="Wu L."/>
            <person name="Ma J."/>
        </authorList>
    </citation>
    <scope>NUCLEOTIDE SEQUENCE [LARGE SCALE GENOMIC DNA]</scope>
    <source>
        <strain evidence="2">JCM 9095</strain>
    </source>
</reference>